<reference evidence="11" key="1">
    <citation type="submission" date="2022-11" db="UniProtKB">
        <authorList>
            <consortium name="WormBaseParasite"/>
        </authorList>
    </citation>
    <scope>IDENTIFICATION</scope>
</reference>
<dbReference type="GO" id="GO:0005840">
    <property type="term" value="C:ribosome"/>
    <property type="evidence" value="ECO:0007669"/>
    <property type="project" value="UniProtKB-KW"/>
</dbReference>
<dbReference type="InterPro" id="IPR028364">
    <property type="entry name" value="Ribosomal_uL1/biogenesis"/>
</dbReference>
<dbReference type="GO" id="GO:0003723">
    <property type="term" value="F:RNA binding"/>
    <property type="evidence" value="ECO:0007669"/>
    <property type="project" value="InterPro"/>
</dbReference>
<dbReference type="WBParaSite" id="jg18659">
    <property type="protein sequence ID" value="jg18659"/>
    <property type="gene ID" value="jg18659"/>
</dbReference>
<dbReference type="Gene3D" id="3.30.190.20">
    <property type="match status" value="1"/>
</dbReference>
<feature type="domain" description="Cyclin C-terminal" evidence="9">
    <location>
        <begin position="406"/>
        <end position="484"/>
    </location>
</feature>
<evidence type="ECO:0000256" key="4">
    <source>
        <dbReference type="ARBA" id="ARBA00023127"/>
    </source>
</evidence>
<dbReference type="CDD" id="cd20524">
    <property type="entry name" value="CYCLIN_CCNH_rpt1"/>
    <property type="match status" value="1"/>
</dbReference>
<feature type="domain" description="Cyclin N-terminal" evidence="8">
    <location>
        <begin position="326"/>
        <end position="401"/>
    </location>
</feature>
<dbReference type="Pfam" id="PF16899">
    <property type="entry name" value="Cyclin_C_2"/>
    <property type="match status" value="1"/>
</dbReference>
<evidence type="ECO:0000256" key="3">
    <source>
        <dbReference type="ARBA" id="ARBA00022980"/>
    </source>
</evidence>
<evidence type="ECO:0000259" key="9">
    <source>
        <dbReference type="Pfam" id="PF16899"/>
    </source>
</evidence>
<dbReference type="SUPFAM" id="SSF47954">
    <property type="entry name" value="Cyclin-like"/>
    <property type="match status" value="2"/>
</dbReference>
<dbReference type="CDD" id="cd20525">
    <property type="entry name" value="CYCLIN_CCNH_rpt2"/>
    <property type="match status" value="1"/>
</dbReference>
<dbReference type="InterPro" id="IPR023673">
    <property type="entry name" value="Ribosomal_uL1_CS"/>
</dbReference>
<comment type="similarity">
    <text evidence="1">Belongs to the cyclin family. Cyclin C subfamily.</text>
</comment>
<evidence type="ECO:0000256" key="7">
    <source>
        <dbReference type="ARBA" id="ARBA00035370"/>
    </source>
</evidence>
<dbReference type="Proteomes" id="UP000887574">
    <property type="component" value="Unplaced"/>
</dbReference>
<keyword evidence="4" id="KW-0195">Cyclin</keyword>
<dbReference type="Gene3D" id="1.10.472.10">
    <property type="entry name" value="Cyclin-like"/>
    <property type="match status" value="2"/>
</dbReference>
<dbReference type="Pfam" id="PF00134">
    <property type="entry name" value="Cyclin_N"/>
    <property type="match status" value="1"/>
</dbReference>
<dbReference type="FunFam" id="3.30.190.20:FF:000009">
    <property type="entry name" value="Ribosomal protein L10a"/>
    <property type="match status" value="1"/>
</dbReference>
<dbReference type="InterPro" id="IPR036915">
    <property type="entry name" value="Cyclin-like_sf"/>
</dbReference>
<dbReference type="InterPro" id="IPR050257">
    <property type="entry name" value="eL8/uL1-like"/>
</dbReference>
<evidence type="ECO:0000256" key="5">
    <source>
        <dbReference type="ARBA" id="ARBA00023274"/>
    </source>
</evidence>
<keyword evidence="3" id="KW-0689">Ribosomal protein</keyword>
<proteinExistence type="inferred from homology"/>
<dbReference type="PANTHER" id="PTHR23105">
    <property type="entry name" value="RIBOSOMAL PROTEIN L7AE FAMILY MEMBER"/>
    <property type="match status" value="1"/>
</dbReference>
<organism evidence="10 11">
    <name type="scientific">Ditylenchus dipsaci</name>
    <dbReference type="NCBI Taxonomy" id="166011"/>
    <lineage>
        <taxon>Eukaryota</taxon>
        <taxon>Metazoa</taxon>
        <taxon>Ecdysozoa</taxon>
        <taxon>Nematoda</taxon>
        <taxon>Chromadorea</taxon>
        <taxon>Rhabditida</taxon>
        <taxon>Tylenchina</taxon>
        <taxon>Tylenchomorpha</taxon>
        <taxon>Sphaerularioidea</taxon>
        <taxon>Anguinidae</taxon>
        <taxon>Anguininae</taxon>
        <taxon>Ditylenchus</taxon>
    </lineage>
</organism>
<comment type="similarity">
    <text evidence="2">Belongs to the universal ribosomal protein uL1 family.</text>
</comment>
<dbReference type="SUPFAM" id="SSF56808">
    <property type="entry name" value="Ribosomal protein L1"/>
    <property type="match status" value="1"/>
</dbReference>
<dbReference type="InterPro" id="IPR006671">
    <property type="entry name" value="Cyclin_N"/>
</dbReference>
<dbReference type="FunFam" id="3.30.190.20:FF:000006">
    <property type="entry name" value="Ribosomal protein"/>
    <property type="match status" value="1"/>
</dbReference>
<evidence type="ECO:0000256" key="1">
    <source>
        <dbReference type="ARBA" id="ARBA00008638"/>
    </source>
</evidence>
<dbReference type="InterPro" id="IPR023674">
    <property type="entry name" value="Ribosomal_uL1-like"/>
</dbReference>
<dbReference type="CDD" id="cd00403">
    <property type="entry name" value="Ribosomal_L1"/>
    <property type="match status" value="1"/>
</dbReference>
<evidence type="ECO:0000259" key="8">
    <source>
        <dbReference type="Pfam" id="PF00134"/>
    </source>
</evidence>
<protein>
    <recommendedName>
        <fullName evidence="6">Large ribosomal subunit protein uL1</fullName>
    </recommendedName>
    <alternativeName>
        <fullName evidence="7">60S ribosomal protein L10a</fullName>
    </alternativeName>
</protein>
<dbReference type="Gene3D" id="3.40.50.790">
    <property type="match status" value="1"/>
</dbReference>
<evidence type="ECO:0000256" key="2">
    <source>
        <dbReference type="ARBA" id="ARBA00010531"/>
    </source>
</evidence>
<keyword evidence="5" id="KW-0687">Ribonucleoprotein</keyword>
<dbReference type="FunFam" id="3.40.50.790:FF:000002">
    <property type="entry name" value="Ribosomal protein"/>
    <property type="match status" value="1"/>
</dbReference>
<sequence length="560" mass="64220">MSGSKISRDTLNECVAEVLKLSSEKKRKFRETIELQIALKNYDPQKDKRFSGTVRLKNIPRPKLKVCVLGDQQHIDEAAASEIPCMSADDLKKLNKDKKMIKNLAKSYDAFIASESLIKQIPRILGPGLNKAGKFPSVVTHNETLNSKIDEIRATVKFQMKKVLCLSVAIGHVEMTQEELVANISLGINFLVSLLKKNWQNVRALNIKSTMGQLSAFIEHLLSVMPARIGWFLGKNIVLYGQELSRNRLKLFLPLLCRQQMTLFHLYYYVFHQYTKKRLDIRRPRANEEEHFLTPMEEALLCKIVTQTGIRFGDDFRPAIWPSVRWTAFAYFKRFYLHQSAMEYFPKNVMMACYYLASKIDEFNVTIDQFVGNLRNGVRENNIETILTLEPELMLKLDYQLTVHCPFRPFEGHVIDMKTKCELNFDLELIRPHSTEFLTKALVGDAMLLYPPSQIALAALSHGLEQLGKSPDLLKNYLMKLLEIDAWSMNTDEVMMLDKLQIRLDAICKTVLDQAAPIDAPDQSVALQNKMQLMVVLQSKLSGKFRSNENSEPVDSDDEF</sequence>
<evidence type="ECO:0000313" key="10">
    <source>
        <dbReference type="Proteomes" id="UP000887574"/>
    </source>
</evidence>
<evidence type="ECO:0000256" key="6">
    <source>
        <dbReference type="ARBA" id="ARBA00035241"/>
    </source>
</evidence>
<dbReference type="InterPro" id="IPR031658">
    <property type="entry name" value="Cyclin_C_2"/>
</dbReference>
<dbReference type="InterPro" id="IPR016095">
    <property type="entry name" value="Ribosomal_uL1_3-a/b-sand"/>
</dbReference>
<dbReference type="Pfam" id="PF00687">
    <property type="entry name" value="Ribosomal_L1"/>
    <property type="match status" value="1"/>
</dbReference>
<accession>A0A915DE75</accession>
<name>A0A915DE75_9BILA</name>
<dbReference type="PROSITE" id="PS01199">
    <property type="entry name" value="RIBOSOMAL_L1"/>
    <property type="match status" value="1"/>
</dbReference>
<dbReference type="AlphaFoldDB" id="A0A915DE75"/>
<dbReference type="GO" id="GO:1990904">
    <property type="term" value="C:ribonucleoprotein complex"/>
    <property type="evidence" value="ECO:0007669"/>
    <property type="project" value="UniProtKB-KW"/>
</dbReference>
<evidence type="ECO:0000313" key="11">
    <source>
        <dbReference type="WBParaSite" id="jg18659"/>
    </source>
</evidence>
<keyword evidence="10" id="KW-1185">Reference proteome</keyword>